<evidence type="ECO:0000256" key="2">
    <source>
        <dbReference type="SAM" id="Phobius"/>
    </source>
</evidence>
<evidence type="ECO:0000313" key="3">
    <source>
        <dbReference type="EMBL" id="MFC4532303.1"/>
    </source>
</evidence>
<keyword evidence="2" id="KW-1133">Transmembrane helix</keyword>
<protein>
    <recommendedName>
        <fullName evidence="5">DUF1449 domain-containing protein</fullName>
    </recommendedName>
</protein>
<name>A0ABV9CH18_9ACTN</name>
<accession>A0ABV9CH18</accession>
<gene>
    <name evidence="3" type="ORF">ACFO60_16140</name>
</gene>
<reference evidence="4" key="1">
    <citation type="journal article" date="2019" name="Int. J. Syst. Evol. Microbiol.">
        <title>The Global Catalogue of Microorganisms (GCM) 10K type strain sequencing project: providing services to taxonomists for standard genome sequencing and annotation.</title>
        <authorList>
            <consortium name="The Broad Institute Genomics Platform"/>
            <consortium name="The Broad Institute Genome Sequencing Center for Infectious Disease"/>
            <person name="Wu L."/>
            <person name="Ma J."/>
        </authorList>
    </citation>
    <scope>NUCLEOTIDE SEQUENCE [LARGE SCALE GENOMIC DNA]</scope>
    <source>
        <strain evidence="4">CGMCC 4.7132</strain>
    </source>
</reference>
<dbReference type="RefSeq" id="WP_380841089.1">
    <property type="nucleotide sequence ID" value="NZ_JBHSFP010000009.1"/>
</dbReference>
<feature type="transmembrane region" description="Helical" evidence="2">
    <location>
        <begin position="69"/>
        <end position="93"/>
    </location>
</feature>
<evidence type="ECO:0008006" key="5">
    <source>
        <dbReference type="Google" id="ProtNLM"/>
    </source>
</evidence>
<keyword evidence="2" id="KW-0472">Membrane</keyword>
<feature type="transmembrane region" description="Helical" evidence="2">
    <location>
        <begin position="12"/>
        <end position="33"/>
    </location>
</feature>
<keyword evidence="2" id="KW-0812">Transmembrane</keyword>
<feature type="transmembrane region" description="Helical" evidence="2">
    <location>
        <begin position="100"/>
        <end position="121"/>
    </location>
</feature>
<proteinExistence type="predicted"/>
<organism evidence="3 4">
    <name type="scientific">Sphaerisporangium dianthi</name>
    <dbReference type="NCBI Taxonomy" id="1436120"/>
    <lineage>
        <taxon>Bacteria</taxon>
        <taxon>Bacillati</taxon>
        <taxon>Actinomycetota</taxon>
        <taxon>Actinomycetes</taxon>
        <taxon>Streptosporangiales</taxon>
        <taxon>Streptosporangiaceae</taxon>
        <taxon>Sphaerisporangium</taxon>
    </lineage>
</organism>
<dbReference type="Proteomes" id="UP001596004">
    <property type="component" value="Unassembled WGS sequence"/>
</dbReference>
<evidence type="ECO:0000313" key="4">
    <source>
        <dbReference type="Proteomes" id="UP001596004"/>
    </source>
</evidence>
<comment type="caution">
    <text evidence="3">The sequence shown here is derived from an EMBL/GenBank/DDBJ whole genome shotgun (WGS) entry which is preliminary data.</text>
</comment>
<evidence type="ECO:0000256" key="1">
    <source>
        <dbReference type="SAM" id="MobiDB-lite"/>
    </source>
</evidence>
<keyword evidence="4" id="KW-1185">Reference proteome</keyword>
<sequence>MRQTMGEFVRTALGFPTVLFSFPLVVTVGYWILVLLGSAGIDMLDAGDAGEAGHGAGALSALGLGGVPATVTVSLLLAVAWFASLAGTALLGVPSVAARTAVLVGASLSAWLVTRVLVAPLRRVFAVHRSPSRDDFVGRTCVIRTGRVSSDFGQAEVRASDGSSAVIQVRQTQWPSHAPREGLVAESAPRGGNGFEPPAGDESAAGHERALRSGDTALIFAYDADGEFFWVTPYDAELEPDAPIR</sequence>
<feature type="region of interest" description="Disordered" evidence="1">
    <location>
        <begin position="176"/>
        <end position="208"/>
    </location>
</feature>
<dbReference type="EMBL" id="JBHSFP010000009">
    <property type="protein sequence ID" value="MFC4532303.1"/>
    <property type="molecule type" value="Genomic_DNA"/>
</dbReference>